<keyword evidence="2" id="KW-0472">Membrane</keyword>
<feature type="signal peptide" evidence="3">
    <location>
        <begin position="1"/>
        <end position="19"/>
    </location>
</feature>
<name>A0A8H5FFP5_9AGAR</name>
<feature type="region of interest" description="Disordered" evidence="1">
    <location>
        <begin position="234"/>
        <end position="264"/>
    </location>
</feature>
<gene>
    <name evidence="4" type="ORF">D9611_010857</name>
</gene>
<evidence type="ECO:0000256" key="2">
    <source>
        <dbReference type="SAM" id="Phobius"/>
    </source>
</evidence>
<protein>
    <submittedName>
        <fullName evidence="4">Uncharacterized protein</fullName>
    </submittedName>
</protein>
<accession>A0A8H5FFP5</accession>
<keyword evidence="2" id="KW-0812">Transmembrane</keyword>
<feature type="region of interest" description="Disordered" evidence="1">
    <location>
        <begin position="132"/>
        <end position="180"/>
    </location>
</feature>
<keyword evidence="5" id="KW-1185">Reference proteome</keyword>
<dbReference type="EMBL" id="JAACJK010000064">
    <property type="protein sequence ID" value="KAF5335081.1"/>
    <property type="molecule type" value="Genomic_DNA"/>
</dbReference>
<dbReference type="OrthoDB" id="3233375at2759"/>
<evidence type="ECO:0000313" key="4">
    <source>
        <dbReference type="EMBL" id="KAF5335081.1"/>
    </source>
</evidence>
<feature type="transmembrane region" description="Helical" evidence="2">
    <location>
        <begin position="202"/>
        <end position="226"/>
    </location>
</feature>
<comment type="caution">
    <text evidence="4">The sequence shown here is derived from an EMBL/GenBank/DDBJ whole genome shotgun (WGS) entry which is preliminary data.</text>
</comment>
<proteinExistence type="predicted"/>
<feature type="compositionally biased region" description="Pro residues" evidence="1">
    <location>
        <begin position="154"/>
        <end position="164"/>
    </location>
</feature>
<evidence type="ECO:0000313" key="5">
    <source>
        <dbReference type="Proteomes" id="UP000541558"/>
    </source>
</evidence>
<organism evidence="4 5">
    <name type="scientific">Ephemerocybe angulata</name>
    <dbReference type="NCBI Taxonomy" id="980116"/>
    <lineage>
        <taxon>Eukaryota</taxon>
        <taxon>Fungi</taxon>
        <taxon>Dikarya</taxon>
        <taxon>Basidiomycota</taxon>
        <taxon>Agaricomycotina</taxon>
        <taxon>Agaricomycetes</taxon>
        <taxon>Agaricomycetidae</taxon>
        <taxon>Agaricales</taxon>
        <taxon>Agaricineae</taxon>
        <taxon>Psathyrellaceae</taxon>
        <taxon>Ephemerocybe</taxon>
    </lineage>
</organism>
<reference evidence="4 5" key="1">
    <citation type="journal article" date="2020" name="ISME J.">
        <title>Uncovering the hidden diversity of litter-decomposition mechanisms in mushroom-forming fungi.</title>
        <authorList>
            <person name="Floudas D."/>
            <person name="Bentzer J."/>
            <person name="Ahren D."/>
            <person name="Johansson T."/>
            <person name="Persson P."/>
            <person name="Tunlid A."/>
        </authorList>
    </citation>
    <scope>NUCLEOTIDE SEQUENCE [LARGE SCALE GENOMIC DNA]</scope>
    <source>
        <strain evidence="4 5">CBS 175.51</strain>
    </source>
</reference>
<keyword evidence="3" id="KW-0732">Signal</keyword>
<feature type="compositionally biased region" description="Basic residues" evidence="1">
    <location>
        <begin position="165"/>
        <end position="177"/>
    </location>
</feature>
<evidence type="ECO:0000256" key="3">
    <source>
        <dbReference type="SAM" id="SignalP"/>
    </source>
</evidence>
<feature type="chain" id="PRO_5034884510" evidence="3">
    <location>
        <begin position="20"/>
        <end position="284"/>
    </location>
</feature>
<dbReference type="Proteomes" id="UP000541558">
    <property type="component" value="Unassembled WGS sequence"/>
</dbReference>
<keyword evidence="2" id="KW-1133">Transmembrane helix</keyword>
<dbReference type="AlphaFoldDB" id="A0A8H5FFP5"/>
<sequence length="284" mass="30199">MRISAAVAAIAASAAFVSASPLRVIVLSNAVQNAEPAPFINMRLGHAASPINNPNLAIMTPGQGAPAAPMHRRPCGGARFRQKAVEIANSFRKAFGLPLIQPDHHQGPAGHGAMTMEVISPDGKTTFVKLGKHNPGEPWTGFTKGGDRVQMNAPLPPPPGYPPHPRPHHHHGPAHHSKGAEVPFSTRLEGAIMSLGPWEGRAVAFVIGAGIGVLIRMLYVLAVVVFRSFSGEKEYSSVADHDEDEEDDEPARRGTPLSAPPGYVYPVDEKVEYAEEAPKAQATN</sequence>
<evidence type="ECO:0000256" key="1">
    <source>
        <dbReference type="SAM" id="MobiDB-lite"/>
    </source>
</evidence>